<keyword evidence="1" id="KW-0472">Membrane</keyword>
<comment type="caution">
    <text evidence="3">The sequence shown here is derived from an EMBL/GenBank/DDBJ whole genome shotgun (WGS) entry which is preliminary data.</text>
</comment>
<evidence type="ECO:0000256" key="1">
    <source>
        <dbReference type="SAM" id="Phobius"/>
    </source>
</evidence>
<evidence type="ECO:0000313" key="3">
    <source>
        <dbReference type="EMBL" id="TYS57946.1"/>
    </source>
</evidence>
<feature type="transmembrane region" description="Helical" evidence="1">
    <location>
        <begin position="83"/>
        <end position="112"/>
    </location>
</feature>
<dbReference type="Pfam" id="PF13273">
    <property type="entry name" value="DUF4064"/>
    <property type="match status" value="1"/>
</dbReference>
<dbReference type="AlphaFoldDB" id="A0A5D4S8G0"/>
<dbReference type="InterPro" id="IPR025273">
    <property type="entry name" value="DUF4064"/>
</dbReference>
<dbReference type="Proteomes" id="UP000323732">
    <property type="component" value="Unassembled WGS sequence"/>
</dbReference>
<sequence>MINRINIGVGLRVKRTAEFVLGLVGGIIGILLSFIGFVIAFVAAASDDQQAGGIIFIVTLLFFMIQAGALIVGCLVNRMNHKLFGGLMIAFGVLSFPISIFLMFVPSVLYIISGALGFRVPQERQEHSLTLEKEI</sequence>
<feature type="transmembrane region" description="Helical" evidence="1">
    <location>
        <begin position="51"/>
        <end position="76"/>
    </location>
</feature>
<accession>A0A5D4S8G0</accession>
<dbReference type="EMBL" id="VTES01000011">
    <property type="protein sequence ID" value="TYS57946.1"/>
    <property type="molecule type" value="Genomic_DNA"/>
</dbReference>
<name>A0A5D4S8G0_9BACI</name>
<feature type="transmembrane region" description="Helical" evidence="1">
    <location>
        <begin position="20"/>
        <end position="45"/>
    </location>
</feature>
<protein>
    <submittedName>
        <fullName evidence="3">DUF4064 domain-containing protein</fullName>
    </submittedName>
</protein>
<keyword evidence="1" id="KW-1133">Transmembrane helix</keyword>
<feature type="domain" description="DUF4064" evidence="2">
    <location>
        <begin position="14"/>
        <end position="97"/>
    </location>
</feature>
<keyword evidence="1" id="KW-0812">Transmembrane</keyword>
<organism evidence="3 4">
    <name type="scientific">Bacillus infantis</name>
    <dbReference type="NCBI Taxonomy" id="324767"/>
    <lineage>
        <taxon>Bacteria</taxon>
        <taxon>Bacillati</taxon>
        <taxon>Bacillota</taxon>
        <taxon>Bacilli</taxon>
        <taxon>Bacillales</taxon>
        <taxon>Bacillaceae</taxon>
        <taxon>Bacillus</taxon>
    </lineage>
</organism>
<evidence type="ECO:0000259" key="2">
    <source>
        <dbReference type="Pfam" id="PF13273"/>
    </source>
</evidence>
<reference evidence="3 4" key="1">
    <citation type="submission" date="2019-08" db="EMBL/GenBank/DDBJ databases">
        <title>Bacillus genomes from the desert of Cuatro Cienegas, Coahuila.</title>
        <authorList>
            <person name="Olmedo-Alvarez G."/>
        </authorList>
    </citation>
    <scope>NUCLEOTIDE SEQUENCE [LARGE SCALE GENOMIC DNA]</scope>
    <source>
        <strain evidence="3 4">CH37_1T</strain>
    </source>
</reference>
<evidence type="ECO:0000313" key="4">
    <source>
        <dbReference type="Proteomes" id="UP000323732"/>
    </source>
</evidence>
<proteinExistence type="predicted"/>
<gene>
    <name evidence="3" type="ORF">FZD47_24225</name>
</gene>